<sequence length="236" mass="26288">FDPGRVTAISTMLGVESRTLDWNYKYAFTADAGAPTLGDFDFTRFTFECKANRSFGSWRLNLRSLAGGIWSSGSIPSQERFTVSAAGSMDYFNRPYLSAEGALYGLPMSIQKHYHLPGDGNLRGYYDHGYTGVKGLVTTTTEISRALNFGKVGTLGARLFLDGGALWGDRFDEGLDDPGFNGNVLVDFGFGLDWSKRVFGETLYLRVDLPFYVNEPKEDDSSIDFTRWVFSFQRGL</sequence>
<dbReference type="AlphaFoldDB" id="X0SCG1"/>
<evidence type="ECO:0000313" key="1">
    <source>
        <dbReference type="EMBL" id="GAF78709.1"/>
    </source>
</evidence>
<organism evidence="1">
    <name type="scientific">marine sediment metagenome</name>
    <dbReference type="NCBI Taxonomy" id="412755"/>
    <lineage>
        <taxon>unclassified sequences</taxon>
        <taxon>metagenomes</taxon>
        <taxon>ecological metagenomes</taxon>
    </lineage>
</organism>
<proteinExistence type="predicted"/>
<feature type="non-terminal residue" evidence="1">
    <location>
        <position position="1"/>
    </location>
</feature>
<name>X0SCG1_9ZZZZ</name>
<dbReference type="EMBL" id="BARS01005789">
    <property type="protein sequence ID" value="GAF78709.1"/>
    <property type="molecule type" value="Genomic_DNA"/>
</dbReference>
<protein>
    <recommendedName>
        <fullName evidence="2">Bacterial surface antigen (D15) domain-containing protein</fullName>
    </recommendedName>
</protein>
<comment type="caution">
    <text evidence="1">The sequence shown here is derived from an EMBL/GenBank/DDBJ whole genome shotgun (WGS) entry which is preliminary data.</text>
</comment>
<gene>
    <name evidence="1" type="ORF">S01H1_11355</name>
</gene>
<evidence type="ECO:0008006" key="2">
    <source>
        <dbReference type="Google" id="ProtNLM"/>
    </source>
</evidence>
<accession>X0SCG1</accession>
<reference evidence="1" key="1">
    <citation type="journal article" date="2014" name="Front. Microbiol.">
        <title>High frequency of phylogenetically diverse reductive dehalogenase-homologous genes in deep subseafloor sedimentary metagenomes.</title>
        <authorList>
            <person name="Kawai M."/>
            <person name="Futagami T."/>
            <person name="Toyoda A."/>
            <person name="Takaki Y."/>
            <person name="Nishi S."/>
            <person name="Hori S."/>
            <person name="Arai W."/>
            <person name="Tsubouchi T."/>
            <person name="Morono Y."/>
            <person name="Uchiyama I."/>
            <person name="Ito T."/>
            <person name="Fujiyama A."/>
            <person name="Inagaki F."/>
            <person name="Takami H."/>
        </authorList>
    </citation>
    <scope>NUCLEOTIDE SEQUENCE</scope>
    <source>
        <strain evidence="1">Expedition CK06-06</strain>
    </source>
</reference>